<dbReference type="SMR" id="A0A067EQP5"/>
<dbReference type="GO" id="GO:0003777">
    <property type="term" value="F:microtubule motor activity"/>
    <property type="evidence" value="ECO:0007669"/>
    <property type="project" value="InterPro"/>
</dbReference>
<evidence type="ECO:0008006" key="10">
    <source>
        <dbReference type="Google" id="ProtNLM"/>
    </source>
</evidence>
<dbReference type="GO" id="GO:0015630">
    <property type="term" value="C:microtubule cytoskeleton"/>
    <property type="evidence" value="ECO:0000318"/>
    <property type="project" value="GO_Central"/>
</dbReference>
<feature type="coiled-coil region" evidence="4">
    <location>
        <begin position="315"/>
        <end position="413"/>
    </location>
</feature>
<dbReference type="InterPro" id="IPR036961">
    <property type="entry name" value="Kinesin_motor_dom_sf"/>
</dbReference>
<evidence type="ECO:0000259" key="7">
    <source>
        <dbReference type="PROSITE" id="PS50067"/>
    </source>
</evidence>
<dbReference type="GO" id="GO:0008017">
    <property type="term" value="F:microtubule binding"/>
    <property type="evidence" value="ECO:0000318"/>
    <property type="project" value="GO_Central"/>
</dbReference>
<dbReference type="PaxDb" id="2711-XP_006485789.1"/>
<dbReference type="Pfam" id="PF00225">
    <property type="entry name" value="Kinesin"/>
    <property type="match status" value="1"/>
</dbReference>
<sequence>MNGPEELKRSNSAFESSVNINSEVEAKQRALLIEWLNSILPNLNFPIKASDEELRACLIDGTVLCQILKRLKPASVDEANYSYNSSMSRSGKIARFLTTLGKLGISRFEMSDLEKGSMKPVINCLLNLRAEYITGGDIRPLTSIITKSGSRQGDVSSPASLSPLFGEERRKVSSDSQFQRGLRSPVMSESSTALLHHVGHKFHEVFQLKQGCYADLPAAKITEMMKSTSLDNAPTQSLLSVVNGILDESVDRKNGEIPHRVACLLRKVVQEIERRISTQADHLRTQNNLFKTREEKYQSRIRVLEALASGTGEETEIVMNQLQQIKTEKSKLEEKKKLEDDDVAKLMKEKDQQMLENLALKQELEMAKKTYELRCLHMETEYKGAKSGFEERIKELEHLLQVSRNKVRELEANSDSKYQRWSRKESIYQSFMDLQHGALRELRFSSDSIKQEISKAQKSHADDLYCLGVRLKALAGAAENYHAVLAENRRLFNEVQDLKGNIRVYCRIRPFLPGQTKKQTTIEYIGENGELIFGNPSKPGKDGQRMFKFNKVFGPDATQAEVFSDTQPLIRSVLDGYNVCIFAYGQTGSGKTYTMSGPSGPHEEDWGVNYRALNDLFNLSQNRRSSIMYEVAVQMVEIYNEQVRDLLTNDVFWILAICFLDLHTLGIMSTSQPNGLAVPDASMHPVTSTEDVLELMDIGLKNRAIGATALNERSSRSHSVVTVHVRGKDLKTGIPLHGNLHLVDLAGSERVDRSEATGDRLKEAQHINKSLSALGDVIFALAQKSPHVPYRNSKLTQVLQSSLGGQAKTLMFVQLNPDVNSYSESLSTLKFAERVSGVELGAARSSKEGRDVRELMEQVASLKDTIAKKDDEIERLQLLKDLKNVYPGVNSEKRGLNTF</sequence>
<dbReference type="PROSITE" id="PS50021">
    <property type="entry name" value="CH"/>
    <property type="match status" value="1"/>
</dbReference>
<evidence type="ECO:0000256" key="4">
    <source>
        <dbReference type="SAM" id="Coils"/>
    </source>
</evidence>
<dbReference type="SUPFAM" id="SSF52540">
    <property type="entry name" value="P-loop containing nucleoside triphosphate hydrolases"/>
    <property type="match status" value="1"/>
</dbReference>
<dbReference type="PANTHER" id="PTHR47972">
    <property type="entry name" value="KINESIN-LIKE PROTEIN KLP-3"/>
    <property type="match status" value="1"/>
</dbReference>
<organism evidence="8 9">
    <name type="scientific">Citrus sinensis</name>
    <name type="common">Sweet orange</name>
    <name type="synonym">Citrus aurantium var. sinensis</name>
    <dbReference type="NCBI Taxonomy" id="2711"/>
    <lineage>
        <taxon>Eukaryota</taxon>
        <taxon>Viridiplantae</taxon>
        <taxon>Streptophyta</taxon>
        <taxon>Embryophyta</taxon>
        <taxon>Tracheophyta</taxon>
        <taxon>Spermatophyta</taxon>
        <taxon>Magnoliopsida</taxon>
        <taxon>eudicotyledons</taxon>
        <taxon>Gunneridae</taxon>
        <taxon>Pentapetalae</taxon>
        <taxon>rosids</taxon>
        <taxon>malvids</taxon>
        <taxon>Sapindales</taxon>
        <taxon>Rutaceae</taxon>
        <taxon>Aurantioideae</taxon>
        <taxon>Citrus</taxon>
    </lineage>
</organism>
<feature type="binding site" evidence="3">
    <location>
        <begin position="585"/>
        <end position="592"/>
    </location>
    <ligand>
        <name>ATP</name>
        <dbReference type="ChEBI" id="CHEBI:30616"/>
    </ligand>
</feature>
<keyword evidence="3" id="KW-0067">ATP-binding</keyword>
<feature type="compositionally biased region" description="Polar residues" evidence="5">
    <location>
        <begin position="148"/>
        <end position="160"/>
    </location>
</feature>
<dbReference type="EMBL" id="KK784962">
    <property type="protein sequence ID" value="KDO57448.1"/>
    <property type="molecule type" value="Genomic_DNA"/>
</dbReference>
<evidence type="ECO:0000256" key="2">
    <source>
        <dbReference type="ARBA" id="ARBA00023175"/>
    </source>
</evidence>
<keyword evidence="9" id="KW-1185">Reference proteome</keyword>
<dbReference type="GO" id="GO:0005524">
    <property type="term" value="F:ATP binding"/>
    <property type="evidence" value="ECO:0007669"/>
    <property type="project" value="UniProtKB-UniRule"/>
</dbReference>
<dbReference type="FunFam" id="3.40.850.10:FF:000178">
    <property type="entry name" value="Kinesin-related protein3"/>
    <property type="match status" value="1"/>
</dbReference>
<dbReference type="Gene3D" id="1.20.5.170">
    <property type="match status" value="1"/>
</dbReference>
<gene>
    <name evidence="8" type="ORF">CISIN_1g042277mg</name>
</gene>
<dbReference type="PROSITE" id="PS50067">
    <property type="entry name" value="KINESIN_MOTOR_2"/>
    <property type="match status" value="1"/>
</dbReference>
<feature type="domain" description="Kinesin motor" evidence="7">
    <location>
        <begin position="501"/>
        <end position="838"/>
    </location>
</feature>
<dbReference type="SMART" id="SM00033">
    <property type="entry name" value="CH"/>
    <property type="match status" value="1"/>
</dbReference>
<dbReference type="InterPro" id="IPR001752">
    <property type="entry name" value="Kinesin_motor_dom"/>
</dbReference>
<dbReference type="GO" id="GO:0007017">
    <property type="term" value="P:microtubule-based process"/>
    <property type="evidence" value="ECO:0000318"/>
    <property type="project" value="GO_Central"/>
</dbReference>
<keyword evidence="3" id="KW-0547">Nucleotide-binding</keyword>
<dbReference type="PRINTS" id="PR00380">
    <property type="entry name" value="KINESINHEAVY"/>
</dbReference>
<dbReference type="InterPro" id="IPR027640">
    <property type="entry name" value="Kinesin-like_fam"/>
</dbReference>
<dbReference type="Pfam" id="PF00307">
    <property type="entry name" value="CH"/>
    <property type="match status" value="1"/>
</dbReference>
<protein>
    <recommendedName>
        <fullName evidence="10">Kinesin motor domain-containing protein</fullName>
    </recommendedName>
</protein>
<keyword evidence="2 3" id="KW-0505">Motor protein</keyword>
<reference evidence="8 9" key="1">
    <citation type="submission" date="2014-04" db="EMBL/GenBank/DDBJ databases">
        <authorList>
            <consortium name="International Citrus Genome Consortium"/>
            <person name="Gmitter F."/>
            <person name="Chen C."/>
            <person name="Farmerie W."/>
            <person name="Harkins T."/>
            <person name="Desany B."/>
            <person name="Mohiuddin M."/>
            <person name="Kodira C."/>
            <person name="Borodovsky M."/>
            <person name="Lomsadze A."/>
            <person name="Burns P."/>
            <person name="Jenkins J."/>
            <person name="Prochnik S."/>
            <person name="Shu S."/>
            <person name="Chapman J."/>
            <person name="Pitluck S."/>
            <person name="Schmutz J."/>
            <person name="Rokhsar D."/>
        </authorList>
    </citation>
    <scope>NUCLEOTIDE SEQUENCE</scope>
</reference>
<evidence type="ECO:0000256" key="3">
    <source>
        <dbReference type="PROSITE-ProRule" id="PRU00283"/>
    </source>
</evidence>
<feature type="non-terminal residue" evidence="8">
    <location>
        <position position="899"/>
    </location>
</feature>
<feature type="region of interest" description="Disordered" evidence="5">
    <location>
        <begin position="148"/>
        <end position="183"/>
    </location>
</feature>
<dbReference type="SUPFAM" id="SSF47576">
    <property type="entry name" value="Calponin-homology domain, CH-domain"/>
    <property type="match status" value="1"/>
</dbReference>
<proteinExistence type="inferred from homology"/>
<evidence type="ECO:0000256" key="5">
    <source>
        <dbReference type="SAM" id="MobiDB-lite"/>
    </source>
</evidence>
<dbReference type="Gene3D" id="1.10.418.10">
    <property type="entry name" value="Calponin-like domain"/>
    <property type="match status" value="1"/>
</dbReference>
<feature type="coiled-coil region" evidence="4">
    <location>
        <begin position="852"/>
        <end position="879"/>
    </location>
</feature>
<dbReference type="Gene3D" id="3.40.850.10">
    <property type="entry name" value="Kinesin motor domain"/>
    <property type="match status" value="1"/>
</dbReference>
<name>A0A067EQP5_CITSI</name>
<accession>A0A067EQP5</accession>
<dbReference type="STRING" id="2711.A0A067EQP5"/>
<dbReference type="GO" id="GO:0007018">
    <property type="term" value="P:microtubule-based movement"/>
    <property type="evidence" value="ECO:0007669"/>
    <property type="project" value="InterPro"/>
</dbReference>
<dbReference type="InterPro" id="IPR001715">
    <property type="entry name" value="CH_dom"/>
</dbReference>
<dbReference type="PANTHER" id="PTHR47972:SF14">
    <property type="entry name" value="KINESIN-LIKE PROTEIN KIN-14J"/>
    <property type="match status" value="1"/>
</dbReference>
<evidence type="ECO:0000256" key="1">
    <source>
        <dbReference type="ARBA" id="ARBA00010899"/>
    </source>
</evidence>
<dbReference type="SMART" id="SM00129">
    <property type="entry name" value="KISc"/>
    <property type="match status" value="1"/>
</dbReference>
<evidence type="ECO:0000313" key="8">
    <source>
        <dbReference type="EMBL" id="KDO57448.1"/>
    </source>
</evidence>
<evidence type="ECO:0000259" key="6">
    <source>
        <dbReference type="PROSITE" id="PS50021"/>
    </source>
</evidence>
<dbReference type="InterPro" id="IPR027417">
    <property type="entry name" value="P-loop_NTPase"/>
</dbReference>
<dbReference type="FunFam" id="3.40.850.10:FF:000111">
    <property type="entry name" value="p-loop nucleoside triphosphate hydrolase superfamily protein with CH (Calponin Homology) domain"/>
    <property type="match status" value="1"/>
</dbReference>
<dbReference type="Proteomes" id="UP000027120">
    <property type="component" value="Unassembled WGS sequence"/>
</dbReference>
<comment type="similarity">
    <text evidence="1">Belongs to the TRAFAC class myosin-kinesin ATPase superfamily. Kinesin family. KIN-14 subfamily.</text>
</comment>
<feature type="domain" description="Calponin-homology (CH)" evidence="6">
    <location>
        <begin position="26"/>
        <end position="133"/>
    </location>
</feature>
<keyword evidence="4" id="KW-0175">Coiled coil</keyword>
<dbReference type="InterPro" id="IPR036872">
    <property type="entry name" value="CH_dom_sf"/>
</dbReference>
<dbReference type="AlphaFoldDB" id="A0A067EQP5"/>
<dbReference type="eggNOG" id="KOG0239">
    <property type="taxonomic scope" value="Eukaryota"/>
</dbReference>
<evidence type="ECO:0000313" key="9">
    <source>
        <dbReference type="Proteomes" id="UP000027120"/>
    </source>
</evidence>